<comment type="pathway">
    <text evidence="2">Organic acid metabolism; glycolate biosynthesis; glycolate from 2-phosphoglycolate: step 1/1.</text>
</comment>
<dbReference type="Pfam" id="PF00702">
    <property type="entry name" value="Hydrolase"/>
    <property type="match status" value="1"/>
</dbReference>
<keyword evidence="6" id="KW-1185">Reference proteome</keyword>
<dbReference type="InterPro" id="IPR023214">
    <property type="entry name" value="HAD_sf"/>
</dbReference>
<sequence length="207" mass="23411">MTGINAIIFDLDGTLYVSDALGEQIVAAASRYIAELRATTVADAERLIRETKELLIRRQAGAVTLSLACRELGGDLPELHRRFAGEVDPVPLLRRDERVVALLRRLSERFDLYLYTNNNRSLSERIVTALGLTGLFRRIYTIEDSWRPKPDRDALEKLLRDIDRQPGQCLFVGDRYDIDLRLPAELGSAVFLSQSIDQLLTLNSIIQ</sequence>
<evidence type="ECO:0000256" key="4">
    <source>
        <dbReference type="ARBA" id="ARBA00013078"/>
    </source>
</evidence>
<dbReference type="SFLD" id="SFLDS00003">
    <property type="entry name" value="Haloacid_Dehalogenase"/>
    <property type="match status" value="1"/>
</dbReference>
<gene>
    <name evidence="5" type="ORF">GURASL_04080</name>
</gene>
<evidence type="ECO:0000256" key="3">
    <source>
        <dbReference type="ARBA" id="ARBA00006171"/>
    </source>
</evidence>
<dbReference type="PANTHER" id="PTHR43434">
    <property type="entry name" value="PHOSPHOGLYCOLATE PHOSPHATASE"/>
    <property type="match status" value="1"/>
</dbReference>
<comment type="similarity">
    <text evidence="3">Belongs to the HAD-like hydrolase superfamily. CbbY/CbbZ/Gph/YieH family.</text>
</comment>
<evidence type="ECO:0000313" key="5">
    <source>
        <dbReference type="EMBL" id="BDV41485.1"/>
    </source>
</evidence>
<dbReference type="SUPFAM" id="SSF56784">
    <property type="entry name" value="HAD-like"/>
    <property type="match status" value="1"/>
</dbReference>
<dbReference type="InterPro" id="IPR050155">
    <property type="entry name" value="HAD-like_hydrolase_sf"/>
</dbReference>
<name>A0ABM8EGF2_9BACT</name>
<organism evidence="5 6">
    <name type="scientific">Geotalea uraniireducens</name>
    <dbReference type="NCBI Taxonomy" id="351604"/>
    <lineage>
        <taxon>Bacteria</taxon>
        <taxon>Pseudomonadati</taxon>
        <taxon>Thermodesulfobacteriota</taxon>
        <taxon>Desulfuromonadia</taxon>
        <taxon>Geobacterales</taxon>
        <taxon>Geobacteraceae</taxon>
        <taxon>Geotalea</taxon>
    </lineage>
</organism>
<dbReference type="InterPro" id="IPR036412">
    <property type="entry name" value="HAD-like_sf"/>
</dbReference>
<evidence type="ECO:0000313" key="6">
    <source>
        <dbReference type="Proteomes" id="UP001317705"/>
    </source>
</evidence>
<comment type="catalytic activity">
    <reaction evidence="1">
        <text>2-phosphoglycolate + H2O = glycolate + phosphate</text>
        <dbReference type="Rhea" id="RHEA:14369"/>
        <dbReference type="ChEBI" id="CHEBI:15377"/>
        <dbReference type="ChEBI" id="CHEBI:29805"/>
        <dbReference type="ChEBI" id="CHEBI:43474"/>
        <dbReference type="ChEBI" id="CHEBI:58033"/>
        <dbReference type="EC" id="3.1.3.18"/>
    </reaction>
</comment>
<reference evidence="5 6" key="1">
    <citation type="submission" date="2022-12" db="EMBL/GenBank/DDBJ databases">
        <title>Polyphasic characterization of Geotalea uranireducens NIT-SL11 newly isolated from a complex of sewage sludge and microbially reduced graphene oxide.</title>
        <authorList>
            <person name="Xie L."/>
            <person name="Yoshida N."/>
            <person name="Meng L."/>
        </authorList>
    </citation>
    <scope>NUCLEOTIDE SEQUENCE [LARGE SCALE GENOMIC DNA]</scope>
    <source>
        <strain evidence="5 6">NIT-SL11</strain>
    </source>
</reference>
<accession>A0ABM8EGF2</accession>
<evidence type="ECO:0000256" key="2">
    <source>
        <dbReference type="ARBA" id="ARBA00004818"/>
    </source>
</evidence>
<dbReference type="EC" id="3.1.3.18" evidence="4"/>
<dbReference type="EMBL" id="AP027151">
    <property type="protein sequence ID" value="BDV41485.1"/>
    <property type="molecule type" value="Genomic_DNA"/>
</dbReference>
<proteinExistence type="inferred from homology"/>
<dbReference type="Gene3D" id="3.40.50.1000">
    <property type="entry name" value="HAD superfamily/HAD-like"/>
    <property type="match status" value="1"/>
</dbReference>
<protein>
    <recommendedName>
        <fullName evidence="4">phosphoglycolate phosphatase</fullName>
        <ecNumber evidence="4">3.1.3.18</ecNumber>
    </recommendedName>
</protein>
<dbReference type="PANTHER" id="PTHR43434:SF1">
    <property type="entry name" value="PHOSPHOGLYCOLATE PHOSPHATASE"/>
    <property type="match status" value="1"/>
</dbReference>
<dbReference type="RefSeq" id="WP_282001475.1">
    <property type="nucleotide sequence ID" value="NZ_AP027151.1"/>
</dbReference>
<dbReference type="SFLD" id="SFLDG01129">
    <property type="entry name" value="C1.5:_HAD__Beta-PGM__Phosphata"/>
    <property type="match status" value="1"/>
</dbReference>
<dbReference type="Proteomes" id="UP001317705">
    <property type="component" value="Chromosome"/>
</dbReference>
<evidence type="ECO:0000256" key="1">
    <source>
        <dbReference type="ARBA" id="ARBA00000830"/>
    </source>
</evidence>